<sequence>MCVPLIVIFINRCSFSIPRFNSGDFINSYISLLHIHPFNIDGKAIQFLFALRWIIWPGANEISPCTGYSNGSSLGFISAMRFMAHVKGVLDNKRFHVN</sequence>
<name>A0AAN9EQD3_CROPI</name>
<organism evidence="1 2">
    <name type="scientific">Crotalaria pallida</name>
    <name type="common">Smooth rattlebox</name>
    <name type="synonym">Crotalaria striata</name>
    <dbReference type="NCBI Taxonomy" id="3830"/>
    <lineage>
        <taxon>Eukaryota</taxon>
        <taxon>Viridiplantae</taxon>
        <taxon>Streptophyta</taxon>
        <taxon>Embryophyta</taxon>
        <taxon>Tracheophyta</taxon>
        <taxon>Spermatophyta</taxon>
        <taxon>Magnoliopsida</taxon>
        <taxon>eudicotyledons</taxon>
        <taxon>Gunneridae</taxon>
        <taxon>Pentapetalae</taxon>
        <taxon>rosids</taxon>
        <taxon>fabids</taxon>
        <taxon>Fabales</taxon>
        <taxon>Fabaceae</taxon>
        <taxon>Papilionoideae</taxon>
        <taxon>50 kb inversion clade</taxon>
        <taxon>genistoids sensu lato</taxon>
        <taxon>core genistoids</taxon>
        <taxon>Crotalarieae</taxon>
        <taxon>Crotalaria</taxon>
    </lineage>
</organism>
<dbReference type="EMBL" id="JAYWIO010000005">
    <property type="protein sequence ID" value="KAK7261319.1"/>
    <property type="molecule type" value="Genomic_DNA"/>
</dbReference>
<comment type="caution">
    <text evidence="1">The sequence shown here is derived from an EMBL/GenBank/DDBJ whole genome shotgun (WGS) entry which is preliminary data.</text>
</comment>
<protein>
    <submittedName>
        <fullName evidence="1">Uncharacterized protein</fullName>
    </submittedName>
</protein>
<gene>
    <name evidence="1" type="ORF">RIF29_27628</name>
</gene>
<keyword evidence="2" id="KW-1185">Reference proteome</keyword>
<proteinExistence type="predicted"/>
<evidence type="ECO:0000313" key="2">
    <source>
        <dbReference type="Proteomes" id="UP001372338"/>
    </source>
</evidence>
<accession>A0AAN9EQD3</accession>
<dbReference type="Proteomes" id="UP001372338">
    <property type="component" value="Unassembled WGS sequence"/>
</dbReference>
<dbReference type="AlphaFoldDB" id="A0AAN9EQD3"/>
<evidence type="ECO:0000313" key="1">
    <source>
        <dbReference type="EMBL" id="KAK7261319.1"/>
    </source>
</evidence>
<reference evidence="1 2" key="1">
    <citation type="submission" date="2024-01" db="EMBL/GenBank/DDBJ databases">
        <title>The genomes of 5 underutilized Papilionoideae crops provide insights into root nodulation and disease resistanc.</title>
        <authorList>
            <person name="Yuan L."/>
        </authorList>
    </citation>
    <scope>NUCLEOTIDE SEQUENCE [LARGE SCALE GENOMIC DNA]</scope>
    <source>
        <strain evidence="1">ZHUSHIDOU_FW_LH</strain>
        <tissue evidence="1">Leaf</tissue>
    </source>
</reference>